<keyword evidence="1" id="KW-0472">Membrane</keyword>
<protein>
    <submittedName>
        <fullName evidence="2">Membrane protein FxsA</fullName>
    </submittedName>
</protein>
<dbReference type="AlphaFoldDB" id="A0A8J2ZSP1"/>
<feature type="transmembrane region" description="Helical" evidence="1">
    <location>
        <begin position="71"/>
        <end position="90"/>
    </location>
</feature>
<comment type="caution">
    <text evidence="2">The sequence shown here is derived from an EMBL/GenBank/DDBJ whole genome shotgun (WGS) entry which is preliminary data.</text>
</comment>
<keyword evidence="1" id="KW-0812">Transmembrane</keyword>
<feature type="transmembrane region" description="Helical" evidence="1">
    <location>
        <begin position="29"/>
        <end position="50"/>
    </location>
</feature>
<dbReference type="Pfam" id="PF04186">
    <property type="entry name" value="FxsA"/>
    <property type="match status" value="1"/>
</dbReference>
<reference evidence="2" key="1">
    <citation type="journal article" date="2014" name="Int. J. Syst. Evol. Microbiol.">
        <title>Complete genome sequence of Corynebacterium casei LMG S-19264T (=DSM 44701T), isolated from a smear-ripened cheese.</title>
        <authorList>
            <consortium name="US DOE Joint Genome Institute (JGI-PGF)"/>
            <person name="Walter F."/>
            <person name="Albersmeier A."/>
            <person name="Kalinowski J."/>
            <person name="Ruckert C."/>
        </authorList>
    </citation>
    <scope>NUCLEOTIDE SEQUENCE</scope>
    <source>
        <strain evidence="2">CGMCC 1.12360</strain>
    </source>
</reference>
<dbReference type="GO" id="GO:0016020">
    <property type="term" value="C:membrane"/>
    <property type="evidence" value="ECO:0007669"/>
    <property type="project" value="InterPro"/>
</dbReference>
<dbReference type="RefSeq" id="WP_188391845.1">
    <property type="nucleotide sequence ID" value="NZ_BMEV01000024.1"/>
</dbReference>
<reference evidence="2" key="2">
    <citation type="submission" date="2020-09" db="EMBL/GenBank/DDBJ databases">
        <authorList>
            <person name="Sun Q."/>
            <person name="Zhou Y."/>
        </authorList>
    </citation>
    <scope>NUCLEOTIDE SEQUENCE</scope>
    <source>
        <strain evidence="2">CGMCC 1.12360</strain>
    </source>
</reference>
<dbReference type="InterPro" id="IPR007313">
    <property type="entry name" value="FxsA"/>
</dbReference>
<evidence type="ECO:0000256" key="1">
    <source>
        <dbReference type="SAM" id="Phobius"/>
    </source>
</evidence>
<dbReference type="EMBL" id="BMEV01000024">
    <property type="protein sequence ID" value="GGH75656.1"/>
    <property type="molecule type" value="Genomic_DNA"/>
</dbReference>
<dbReference type="Proteomes" id="UP000602050">
    <property type="component" value="Unassembled WGS sequence"/>
</dbReference>
<organism evidence="2 3">
    <name type="scientific">Compostibacillus humi</name>
    <dbReference type="NCBI Taxonomy" id="1245525"/>
    <lineage>
        <taxon>Bacteria</taxon>
        <taxon>Bacillati</taxon>
        <taxon>Bacillota</taxon>
        <taxon>Bacilli</taxon>
        <taxon>Bacillales</taxon>
        <taxon>Bacillaceae</taxon>
        <taxon>Compostibacillus</taxon>
    </lineage>
</organism>
<proteinExistence type="predicted"/>
<keyword evidence="1" id="KW-1133">Transmembrane helix</keyword>
<name>A0A8J2ZSP1_9BACI</name>
<dbReference type="PANTHER" id="PTHR35335">
    <property type="entry name" value="UPF0716 PROTEIN FXSA"/>
    <property type="match status" value="1"/>
</dbReference>
<evidence type="ECO:0000313" key="2">
    <source>
        <dbReference type="EMBL" id="GGH75656.1"/>
    </source>
</evidence>
<keyword evidence="3" id="KW-1185">Reference proteome</keyword>
<gene>
    <name evidence="2" type="primary">fxsA</name>
    <name evidence="2" type="ORF">GCM10010978_15750</name>
</gene>
<dbReference type="PANTHER" id="PTHR35335:SF1">
    <property type="entry name" value="UPF0716 PROTEIN FXSA"/>
    <property type="match status" value="1"/>
</dbReference>
<dbReference type="NCBIfam" id="NF008528">
    <property type="entry name" value="PRK11463.1-2"/>
    <property type="match status" value="1"/>
</dbReference>
<sequence>MRWLFLLVLVLPALEIGMFIWIGGKIGPWYVILLILLTGIIGISIARWQGLQTWRDVQWQLSQGQVPTKQIIDGVCIFIGGIFLLSPGFITDTIGLIFVIPLTRRFIRQGLYIWLKRSLERGTIIFRRW</sequence>
<evidence type="ECO:0000313" key="3">
    <source>
        <dbReference type="Proteomes" id="UP000602050"/>
    </source>
</evidence>
<accession>A0A8J2ZSP1</accession>